<dbReference type="InterPro" id="IPR053143">
    <property type="entry name" value="Arylsulfate_ST"/>
</dbReference>
<evidence type="ECO:0000313" key="3">
    <source>
        <dbReference type="Proteomes" id="UP000184356"/>
    </source>
</evidence>
<gene>
    <name evidence="2" type="ORF">ASPSYDRAFT_209991</name>
</gene>
<dbReference type="EMBL" id="KV878594">
    <property type="protein sequence ID" value="OJJ54490.1"/>
    <property type="molecule type" value="Genomic_DNA"/>
</dbReference>
<evidence type="ECO:0000313" key="2">
    <source>
        <dbReference type="EMBL" id="OJJ54490.1"/>
    </source>
</evidence>
<dbReference type="VEuPathDB" id="FungiDB:ASPSYDRAFT_209991"/>
<evidence type="ECO:0008006" key="4">
    <source>
        <dbReference type="Google" id="ProtNLM"/>
    </source>
</evidence>
<keyword evidence="1" id="KW-0472">Membrane</keyword>
<dbReference type="Proteomes" id="UP000184356">
    <property type="component" value="Unassembled WGS sequence"/>
</dbReference>
<dbReference type="InterPro" id="IPR039535">
    <property type="entry name" value="ASST-like"/>
</dbReference>
<keyword evidence="3" id="KW-1185">Reference proteome</keyword>
<keyword evidence="1" id="KW-0812">Transmembrane</keyword>
<sequence>MYCAASRRCLEHRRFFFWPAIASAIVGLLYLFYVFVVPQLLRFDFRLGLSWYDLGAHGFGPSRGYVSFENESPVLQIVEPEGSAGCDSRYTFFAPRGDSVPQPGPMILDAQGELVWMKQTWETVQDFRVQQYRGEDYLTYWEGDQVEGRGLGTWYMLDSTYTPRYVINPVGNYGADLHEFHISPDDTALVTIYDPTLADLTSVGGPEIGWIYDGLFQEIDIATGELIFEWRASEHLDINNTYHPLTASAGNRRDSAFDYFHINSVDKDTDGNYLISARHFHTVICVSKDTGEILWTLGGKANDFQDLSDGKATNFAWQHDARWHPGMNAMTIFDNTAHSGEDPAAASRGMLVSLDIPNRQATLRREYYHPLHIQTVSQGNVQLLNGTDRVLVAWGHSAAYSEFSADGQVECNVHFGASAYFGFGRVVSYRVFKEDWTGNPQTEPDAVVSGDMVYVSWNGATEVAAWRLETLDFSINNTTTGELDLDGDAVAIGEFAKTGFETGIPLPNDFDSPIFRLAALDAQGNVLQVTAPLQRDSDESSLDDVLDLHYFILGIAVVAGICGLAAAVYRMWPSCRGRRNAPWRRNEYHLIPVHERERNEANRDPR</sequence>
<feature type="transmembrane region" description="Helical" evidence="1">
    <location>
        <begin position="548"/>
        <end position="569"/>
    </location>
</feature>
<name>A0A1L9T4W7_9EURO</name>
<dbReference type="PANTHER" id="PTHR35340">
    <property type="entry name" value="PQQ ENZYME REPEAT PROTEIN-RELATED"/>
    <property type="match status" value="1"/>
</dbReference>
<evidence type="ECO:0000256" key="1">
    <source>
        <dbReference type="SAM" id="Phobius"/>
    </source>
</evidence>
<dbReference type="OrthoDB" id="5427350at2759"/>
<protein>
    <recommendedName>
        <fullName evidence="4">ASST-domain-containing protein</fullName>
    </recommendedName>
</protein>
<dbReference type="PANTHER" id="PTHR35340:SF5">
    <property type="entry name" value="ASST-DOMAIN-CONTAINING PROTEIN"/>
    <property type="match status" value="1"/>
</dbReference>
<dbReference type="RefSeq" id="XP_040698296.1">
    <property type="nucleotide sequence ID" value="XM_040843973.1"/>
</dbReference>
<feature type="transmembrane region" description="Helical" evidence="1">
    <location>
        <begin position="15"/>
        <end position="36"/>
    </location>
</feature>
<dbReference type="GeneID" id="63760046"/>
<dbReference type="AlphaFoldDB" id="A0A1L9T4W7"/>
<reference evidence="3" key="1">
    <citation type="journal article" date="2017" name="Genome Biol.">
        <title>Comparative genomics reveals high biological diversity and specific adaptations in the industrially and medically important fungal genus Aspergillus.</title>
        <authorList>
            <person name="de Vries R.P."/>
            <person name="Riley R."/>
            <person name="Wiebenga A."/>
            <person name="Aguilar-Osorio G."/>
            <person name="Amillis S."/>
            <person name="Uchima C.A."/>
            <person name="Anderluh G."/>
            <person name="Asadollahi M."/>
            <person name="Askin M."/>
            <person name="Barry K."/>
            <person name="Battaglia E."/>
            <person name="Bayram O."/>
            <person name="Benocci T."/>
            <person name="Braus-Stromeyer S.A."/>
            <person name="Caldana C."/>
            <person name="Canovas D."/>
            <person name="Cerqueira G.C."/>
            <person name="Chen F."/>
            <person name="Chen W."/>
            <person name="Choi C."/>
            <person name="Clum A."/>
            <person name="Dos Santos R.A."/>
            <person name="Damasio A.R."/>
            <person name="Diallinas G."/>
            <person name="Emri T."/>
            <person name="Fekete E."/>
            <person name="Flipphi M."/>
            <person name="Freyberg S."/>
            <person name="Gallo A."/>
            <person name="Gournas C."/>
            <person name="Habgood R."/>
            <person name="Hainaut M."/>
            <person name="Harispe M.L."/>
            <person name="Henrissat B."/>
            <person name="Hilden K.S."/>
            <person name="Hope R."/>
            <person name="Hossain A."/>
            <person name="Karabika E."/>
            <person name="Karaffa L."/>
            <person name="Karanyi Z."/>
            <person name="Krasevec N."/>
            <person name="Kuo A."/>
            <person name="Kusch H."/>
            <person name="LaButti K."/>
            <person name="Lagendijk E.L."/>
            <person name="Lapidus A."/>
            <person name="Levasseur A."/>
            <person name="Lindquist E."/>
            <person name="Lipzen A."/>
            <person name="Logrieco A.F."/>
            <person name="MacCabe A."/>
            <person name="Maekelae M.R."/>
            <person name="Malavazi I."/>
            <person name="Melin P."/>
            <person name="Meyer V."/>
            <person name="Mielnichuk N."/>
            <person name="Miskei M."/>
            <person name="Molnar A.P."/>
            <person name="Mule G."/>
            <person name="Ngan C.Y."/>
            <person name="Orejas M."/>
            <person name="Orosz E."/>
            <person name="Ouedraogo J.P."/>
            <person name="Overkamp K.M."/>
            <person name="Park H.-S."/>
            <person name="Perrone G."/>
            <person name="Piumi F."/>
            <person name="Punt P.J."/>
            <person name="Ram A.F."/>
            <person name="Ramon A."/>
            <person name="Rauscher S."/>
            <person name="Record E."/>
            <person name="Riano-Pachon D.M."/>
            <person name="Robert V."/>
            <person name="Roehrig J."/>
            <person name="Ruller R."/>
            <person name="Salamov A."/>
            <person name="Salih N.S."/>
            <person name="Samson R.A."/>
            <person name="Sandor E."/>
            <person name="Sanguinetti M."/>
            <person name="Schuetze T."/>
            <person name="Sepcic K."/>
            <person name="Shelest E."/>
            <person name="Sherlock G."/>
            <person name="Sophianopoulou V."/>
            <person name="Squina F.M."/>
            <person name="Sun H."/>
            <person name="Susca A."/>
            <person name="Todd R.B."/>
            <person name="Tsang A."/>
            <person name="Unkles S.E."/>
            <person name="van de Wiele N."/>
            <person name="van Rossen-Uffink D."/>
            <person name="Oliveira J.V."/>
            <person name="Vesth T.C."/>
            <person name="Visser J."/>
            <person name="Yu J.-H."/>
            <person name="Zhou M."/>
            <person name="Andersen M.R."/>
            <person name="Archer D.B."/>
            <person name="Baker S.E."/>
            <person name="Benoit I."/>
            <person name="Brakhage A.A."/>
            <person name="Braus G.H."/>
            <person name="Fischer R."/>
            <person name="Frisvad J.C."/>
            <person name="Goldman G.H."/>
            <person name="Houbraken J."/>
            <person name="Oakley B."/>
            <person name="Pocsi I."/>
            <person name="Scazzocchio C."/>
            <person name="Seiboth B."/>
            <person name="vanKuyk P.A."/>
            <person name="Wortman J."/>
            <person name="Dyer P.S."/>
            <person name="Grigoriev I.V."/>
        </authorList>
    </citation>
    <scope>NUCLEOTIDE SEQUENCE [LARGE SCALE GENOMIC DNA]</scope>
    <source>
        <strain evidence="3">CBS 593.65</strain>
    </source>
</reference>
<proteinExistence type="predicted"/>
<keyword evidence="1" id="KW-1133">Transmembrane helix</keyword>
<dbReference type="Pfam" id="PF14269">
    <property type="entry name" value="Arylsulfotran_2"/>
    <property type="match status" value="1"/>
</dbReference>
<accession>A0A1L9T4W7</accession>
<dbReference type="STRING" id="1036612.A0A1L9T4W7"/>
<organism evidence="2 3">
    <name type="scientific">Aspergillus sydowii CBS 593.65</name>
    <dbReference type="NCBI Taxonomy" id="1036612"/>
    <lineage>
        <taxon>Eukaryota</taxon>
        <taxon>Fungi</taxon>
        <taxon>Dikarya</taxon>
        <taxon>Ascomycota</taxon>
        <taxon>Pezizomycotina</taxon>
        <taxon>Eurotiomycetes</taxon>
        <taxon>Eurotiomycetidae</taxon>
        <taxon>Eurotiales</taxon>
        <taxon>Aspergillaceae</taxon>
        <taxon>Aspergillus</taxon>
        <taxon>Aspergillus subgen. Nidulantes</taxon>
    </lineage>
</organism>
<dbReference type="SUPFAM" id="SSF63829">
    <property type="entry name" value="Calcium-dependent phosphotriesterase"/>
    <property type="match status" value="1"/>
</dbReference>